<sequence>MISSASASSGRNHEIQTEVLLWRARVYSSIRVITPPQPFAAGFLLESWHPRKSCSRLGIVGRGSCPSQSTFWRKKIRTREEPDLEGPSERRALP</sequence>
<accession>A0AAV4NEL9</accession>
<reference evidence="1 2" key="1">
    <citation type="submission" date="2021-06" db="EMBL/GenBank/DDBJ databases">
        <title>Caerostris extrusa draft genome.</title>
        <authorList>
            <person name="Kono N."/>
            <person name="Arakawa K."/>
        </authorList>
    </citation>
    <scope>NUCLEOTIDE SEQUENCE [LARGE SCALE GENOMIC DNA]</scope>
</reference>
<proteinExistence type="predicted"/>
<dbReference type="Proteomes" id="UP001054945">
    <property type="component" value="Unassembled WGS sequence"/>
</dbReference>
<dbReference type="AlphaFoldDB" id="A0AAV4NEL9"/>
<gene>
    <name evidence="1" type="ORF">CEXT_370051</name>
</gene>
<keyword evidence="2" id="KW-1185">Reference proteome</keyword>
<name>A0AAV4NEL9_CAEEX</name>
<protein>
    <submittedName>
        <fullName evidence="1">Uncharacterized protein</fullName>
    </submittedName>
</protein>
<evidence type="ECO:0000313" key="2">
    <source>
        <dbReference type="Proteomes" id="UP001054945"/>
    </source>
</evidence>
<organism evidence="1 2">
    <name type="scientific">Caerostris extrusa</name>
    <name type="common">Bark spider</name>
    <name type="synonym">Caerostris bankana</name>
    <dbReference type="NCBI Taxonomy" id="172846"/>
    <lineage>
        <taxon>Eukaryota</taxon>
        <taxon>Metazoa</taxon>
        <taxon>Ecdysozoa</taxon>
        <taxon>Arthropoda</taxon>
        <taxon>Chelicerata</taxon>
        <taxon>Arachnida</taxon>
        <taxon>Araneae</taxon>
        <taxon>Araneomorphae</taxon>
        <taxon>Entelegynae</taxon>
        <taxon>Araneoidea</taxon>
        <taxon>Araneidae</taxon>
        <taxon>Caerostris</taxon>
    </lineage>
</organism>
<dbReference type="EMBL" id="BPLR01003270">
    <property type="protein sequence ID" value="GIX82804.1"/>
    <property type="molecule type" value="Genomic_DNA"/>
</dbReference>
<evidence type="ECO:0000313" key="1">
    <source>
        <dbReference type="EMBL" id="GIX82804.1"/>
    </source>
</evidence>
<comment type="caution">
    <text evidence="1">The sequence shown here is derived from an EMBL/GenBank/DDBJ whole genome shotgun (WGS) entry which is preliminary data.</text>
</comment>